<feature type="domain" description="SnoaL-like" evidence="1">
    <location>
        <begin position="12"/>
        <end position="104"/>
    </location>
</feature>
<gene>
    <name evidence="3" type="ORF">AXK60_24260</name>
    <name evidence="2" type="ORF">AXK61_21580</name>
</gene>
<name>A0A138AN72_9ACTN</name>
<dbReference type="STRING" id="239498.AXK60_24260"/>
<evidence type="ECO:0000313" key="3">
    <source>
        <dbReference type="EMBL" id="KXP11845.1"/>
    </source>
</evidence>
<reference evidence="2 5" key="1">
    <citation type="submission" date="2016-02" db="EMBL/GenBank/DDBJ databases">
        <authorList>
            <person name="Teng J.L."/>
            <person name="Tang Y."/>
            <person name="Huang Y."/>
            <person name="Guo F."/>
            <person name="Wei W."/>
            <person name="Chen J.H."/>
            <person name="Wong S.Y."/>
            <person name="Lau S.K."/>
            <person name="Woo P.C."/>
        </authorList>
    </citation>
    <scope>NUCLEOTIDE SEQUENCE [LARGE SCALE GENOMIC DNA]</scope>
    <source>
        <strain evidence="2 5">JCM 13375</strain>
    </source>
</reference>
<dbReference type="Proteomes" id="UP000070409">
    <property type="component" value="Unassembled WGS sequence"/>
</dbReference>
<dbReference type="EMBL" id="LSRE01000016">
    <property type="protein sequence ID" value="KXO97807.1"/>
    <property type="molecule type" value="Genomic_DNA"/>
</dbReference>
<comment type="caution">
    <text evidence="3">The sequence shown here is derived from an EMBL/GenBank/DDBJ whole genome shotgun (WGS) entry which is preliminary data.</text>
</comment>
<evidence type="ECO:0000259" key="1">
    <source>
        <dbReference type="Pfam" id="PF12680"/>
    </source>
</evidence>
<dbReference type="Gene3D" id="3.10.450.50">
    <property type="match status" value="1"/>
</dbReference>
<dbReference type="InterPro" id="IPR032710">
    <property type="entry name" value="NTF2-like_dom_sf"/>
</dbReference>
<sequence>MTENSTPRQLAETYFRCWEAKDFEPLRPLLAPDCRFAGVFGVANGPDEFLAGLNGMAQATDSLEIRARLADDHDVITWFDLGMGGAPATAVANWTHVEKGLITAVNVTFDPREILAASA</sequence>
<dbReference type="Pfam" id="PF12680">
    <property type="entry name" value="SnoaL_2"/>
    <property type="match status" value="1"/>
</dbReference>
<reference evidence="3" key="2">
    <citation type="submission" date="2016-02" db="EMBL/GenBank/DDBJ databases">
        <authorList>
            <person name="Teng J.L."/>
            <person name="Yang Y."/>
            <person name="Huang Y."/>
            <person name="Guo F."/>
            <person name="Wei W."/>
            <person name="Chen J.H."/>
            <person name="Wong S.Y."/>
            <person name="Lau S.K."/>
            <person name="Woo P.C."/>
        </authorList>
    </citation>
    <scope>NUCLEOTIDE SEQUENCE</scope>
    <source>
        <strain evidence="3">JCM 15929</strain>
    </source>
</reference>
<dbReference type="RefSeq" id="WP_068570877.1">
    <property type="nucleotide sequence ID" value="NZ_LSRE01000016.1"/>
</dbReference>
<evidence type="ECO:0000313" key="2">
    <source>
        <dbReference type="EMBL" id="KXO97807.1"/>
    </source>
</evidence>
<reference evidence="4" key="3">
    <citation type="submission" date="2016-02" db="EMBL/GenBank/DDBJ databases">
        <authorList>
            <person name="Wen L."/>
            <person name="He K."/>
            <person name="Yang H."/>
        </authorList>
    </citation>
    <scope>NUCLEOTIDE SEQUENCE [LARGE SCALE GENOMIC DNA]</scope>
    <source>
        <strain evidence="4">JCM 15929</strain>
    </source>
</reference>
<evidence type="ECO:0000313" key="4">
    <source>
        <dbReference type="Proteomes" id="UP000070258"/>
    </source>
</evidence>
<dbReference type="AlphaFoldDB" id="A0A138AN72"/>
<dbReference type="Proteomes" id="UP000070258">
    <property type="component" value="Unassembled WGS sequence"/>
</dbReference>
<keyword evidence="5" id="KW-1185">Reference proteome</keyword>
<dbReference type="InterPro" id="IPR037401">
    <property type="entry name" value="SnoaL-like"/>
</dbReference>
<dbReference type="OrthoDB" id="118733at2"/>
<dbReference type="SUPFAM" id="SSF54427">
    <property type="entry name" value="NTF2-like"/>
    <property type="match status" value="1"/>
</dbReference>
<organism evidence="3 4">
    <name type="scientific">Tsukamurella pseudospumae</name>
    <dbReference type="NCBI Taxonomy" id="239498"/>
    <lineage>
        <taxon>Bacteria</taxon>
        <taxon>Bacillati</taxon>
        <taxon>Actinomycetota</taxon>
        <taxon>Actinomycetes</taxon>
        <taxon>Mycobacteriales</taxon>
        <taxon>Tsukamurellaceae</taxon>
        <taxon>Tsukamurella</taxon>
    </lineage>
</organism>
<proteinExistence type="predicted"/>
<protein>
    <submittedName>
        <fullName evidence="3">DUF4440 domain-containing protein</fullName>
    </submittedName>
</protein>
<evidence type="ECO:0000313" key="5">
    <source>
        <dbReference type="Proteomes" id="UP000070409"/>
    </source>
</evidence>
<accession>A0A138AN72</accession>
<dbReference type="EMBL" id="LSRF01000017">
    <property type="protein sequence ID" value="KXP11845.1"/>
    <property type="molecule type" value="Genomic_DNA"/>
</dbReference>